<keyword evidence="1" id="KW-0694">RNA-binding</keyword>
<dbReference type="Gene3D" id="3.10.290.10">
    <property type="entry name" value="RNA-binding S4 domain"/>
    <property type="match status" value="1"/>
</dbReference>
<reference evidence="4 5" key="1">
    <citation type="submission" date="2020-04" db="EMBL/GenBank/DDBJ databases">
        <title>Rhodospirillaceae bacterium KN72 isolated from deep sea.</title>
        <authorList>
            <person name="Zhang D.-C."/>
        </authorList>
    </citation>
    <scope>NUCLEOTIDE SEQUENCE [LARGE SCALE GENOMIC DNA]</scope>
    <source>
        <strain evidence="4 5">KN72</strain>
    </source>
</reference>
<name>A0A7Y0E168_9PROT</name>
<dbReference type="AlphaFoldDB" id="A0A7Y0E168"/>
<evidence type="ECO:0000259" key="3">
    <source>
        <dbReference type="SMART" id="SM00363"/>
    </source>
</evidence>
<organism evidence="4 5">
    <name type="scientific">Pacificispira spongiicola</name>
    <dbReference type="NCBI Taxonomy" id="2729598"/>
    <lineage>
        <taxon>Bacteria</taxon>
        <taxon>Pseudomonadati</taxon>
        <taxon>Pseudomonadota</taxon>
        <taxon>Alphaproteobacteria</taxon>
        <taxon>Rhodospirillales</taxon>
        <taxon>Rhodospirillaceae</taxon>
        <taxon>Pacificispira</taxon>
    </lineage>
</organism>
<dbReference type="InterPro" id="IPR002942">
    <property type="entry name" value="S4_RNA-bd"/>
</dbReference>
<comment type="caution">
    <text evidence="4">The sequence shown here is derived from an EMBL/GenBank/DDBJ whole genome shotgun (WGS) entry which is preliminary data.</text>
</comment>
<feature type="compositionally biased region" description="Basic and acidic residues" evidence="2">
    <location>
        <begin position="91"/>
        <end position="107"/>
    </location>
</feature>
<feature type="domain" description="RNA-binding S4" evidence="3">
    <location>
        <begin position="5"/>
        <end position="61"/>
    </location>
</feature>
<dbReference type="GO" id="GO:0003723">
    <property type="term" value="F:RNA binding"/>
    <property type="evidence" value="ECO:0007669"/>
    <property type="project" value="UniProtKB-KW"/>
</dbReference>
<evidence type="ECO:0000313" key="4">
    <source>
        <dbReference type="EMBL" id="NMM45349.1"/>
    </source>
</evidence>
<keyword evidence="5" id="KW-1185">Reference proteome</keyword>
<protein>
    <submittedName>
        <fullName evidence="4">RNA-binding S4 domain-containing protein</fullName>
    </submittedName>
</protein>
<sequence>MTEKLRIDKWLWFARFFKTRTLASETVTAGHARVNRQHIRKASHGISVGDVLTFPQGDAIRVIEVVALGERRGPAAEAQALYKDLSPPQPRRREDLPPPVAQREDGAGRPTKKERRETDKLRDWD</sequence>
<dbReference type="CDD" id="cd00165">
    <property type="entry name" value="S4"/>
    <property type="match status" value="1"/>
</dbReference>
<accession>A0A7Y0E168</accession>
<dbReference type="SUPFAM" id="SSF55174">
    <property type="entry name" value="Alpha-L RNA-binding motif"/>
    <property type="match status" value="1"/>
</dbReference>
<proteinExistence type="predicted"/>
<dbReference type="SMART" id="SM00363">
    <property type="entry name" value="S4"/>
    <property type="match status" value="1"/>
</dbReference>
<evidence type="ECO:0000256" key="1">
    <source>
        <dbReference type="PROSITE-ProRule" id="PRU00182"/>
    </source>
</evidence>
<feature type="region of interest" description="Disordered" evidence="2">
    <location>
        <begin position="78"/>
        <end position="125"/>
    </location>
</feature>
<dbReference type="RefSeq" id="WP_169625695.1">
    <property type="nucleotide sequence ID" value="NZ_JABBNT010000003.1"/>
</dbReference>
<evidence type="ECO:0000256" key="2">
    <source>
        <dbReference type="SAM" id="MobiDB-lite"/>
    </source>
</evidence>
<dbReference type="InterPro" id="IPR036986">
    <property type="entry name" value="S4_RNA-bd_sf"/>
</dbReference>
<evidence type="ECO:0000313" key="5">
    <source>
        <dbReference type="Proteomes" id="UP000539372"/>
    </source>
</evidence>
<feature type="compositionally biased region" description="Basic and acidic residues" evidence="2">
    <location>
        <begin position="114"/>
        <end position="125"/>
    </location>
</feature>
<dbReference type="EMBL" id="JABBNT010000003">
    <property type="protein sequence ID" value="NMM45349.1"/>
    <property type="molecule type" value="Genomic_DNA"/>
</dbReference>
<gene>
    <name evidence="4" type="ORF">HH303_12720</name>
</gene>
<dbReference type="Pfam" id="PF01479">
    <property type="entry name" value="S4"/>
    <property type="match status" value="1"/>
</dbReference>
<dbReference type="PROSITE" id="PS50889">
    <property type="entry name" value="S4"/>
    <property type="match status" value="1"/>
</dbReference>
<dbReference type="Proteomes" id="UP000539372">
    <property type="component" value="Unassembled WGS sequence"/>
</dbReference>